<evidence type="ECO:0008006" key="11">
    <source>
        <dbReference type="Google" id="ProtNLM"/>
    </source>
</evidence>
<evidence type="ECO:0000256" key="9">
    <source>
        <dbReference type="RuleBase" id="RU000488"/>
    </source>
</evidence>
<keyword evidence="7 8" id="KW-0472">Membrane</keyword>
<feature type="repeat" description="Solcar" evidence="8">
    <location>
        <begin position="133"/>
        <end position="215"/>
    </location>
</feature>
<protein>
    <recommendedName>
        <fullName evidence="11">Mitochondrial carrier protein</fullName>
    </recommendedName>
</protein>
<dbReference type="GO" id="GO:0016020">
    <property type="term" value="C:membrane"/>
    <property type="evidence" value="ECO:0007669"/>
    <property type="project" value="UniProtKB-SubCell"/>
</dbReference>
<dbReference type="SUPFAM" id="SSF103506">
    <property type="entry name" value="Mitochondrial carrier"/>
    <property type="match status" value="1"/>
</dbReference>
<keyword evidence="4 8" id="KW-0812">Transmembrane</keyword>
<comment type="subcellular location">
    <subcellularLocation>
        <location evidence="1">Membrane</location>
        <topology evidence="1">Multi-pass membrane protein</topology>
    </subcellularLocation>
</comment>
<keyword evidence="6" id="KW-1133">Transmembrane helix</keyword>
<gene>
    <name evidence="10" type="ORF">PSAL00342_LOCUS1690</name>
</gene>
<dbReference type="Pfam" id="PF00153">
    <property type="entry name" value="Mito_carr"/>
    <property type="match status" value="3"/>
</dbReference>
<name>A0A7S3UAJ1_9CHLO</name>
<keyword evidence="5" id="KW-0677">Repeat</keyword>
<dbReference type="InterPro" id="IPR018108">
    <property type="entry name" value="MCP_transmembrane"/>
</dbReference>
<dbReference type="EMBL" id="HBIS01001902">
    <property type="protein sequence ID" value="CAE0607873.1"/>
    <property type="molecule type" value="Transcribed_RNA"/>
</dbReference>
<accession>A0A7S3UAJ1</accession>
<proteinExistence type="inferred from homology"/>
<reference evidence="10" key="1">
    <citation type="submission" date="2021-01" db="EMBL/GenBank/DDBJ databases">
        <authorList>
            <person name="Corre E."/>
            <person name="Pelletier E."/>
            <person name="Niang G."/>
            <person name="Scheremetjew M."/>
            <person name="Finn R."/>
            <person name="Kale V."/>
            <person name="Holt S."/>
            <person name="Cochrane G."/>
            <person name="Meng A."/>
            <person name="Brown T."/>
            <person name="Cohen L."/>
        </authorList>
    </citation>
    <scope>NUCLEOTIDE SEQUENCE</scope>
    <source>
        <strain evidence="10">CCMP1897</strain>
    </source>
</reference>
<evidence type="ECO:0000256" key="7">
    <source>
        <dbReference type="ARBA" id="ARBA00023136"/>
    </source>
</evidence>
<evidence type="ECO:0000256" key="8">
    <source>
        <dbReference type="PROSITE-ProRule" id="PRU00282"/>
    </source>
</evidence>
<evidence type="ECO:0000256" key="6">
    <source>
        <dbReference type="ARBA" id="ARBA00022989"/>
    </source>
</evidence>
<organism evidence="10">
    <name type="scientific">Picocystis salinarum</name>
    <dbReference type="NCBI Taxonomy" id="88271"/>
    <lineage>
        <taxon>Eukaryota</taxon>
        <taxon>Viridiplantae</taxon>
        <taxon>Chlorophyta</taxon>
        <taxon>Picocystophyceae</taxon>
        <taxon>Picocystales</taxon>
        <taxon>Picocystaceae</taxon>
        <taxon>Picocystis</taxon>
    </lineage>
</organism>
<evidence type="ECO:0000256" key="4">
    <source>
        <dbReference type="ARBA" id="ARBA00022692"/>
    </source>
</evidence>
<dbReference type="PROSITE" id="PS50920">
    <property type="entry name" value="SOLCAR"/>
    <property type="match status" value="3"/>
</dbReference>
<dbReference type="PANTHER" id="PTHR45667">
    <property type="entry name" value="S-ADENOSYLMETHIONINE MITOCHONDRIAL CARRIER PROTEIN"/>
    <property type="match status" value="1"/>
</dbReference>
<evidence type="ECO:0000256" key="5">
    <source>
        <dbReference type="ARBA" id="ARBA00022737"/>
    </source>
</evidence>
<dbReference type="Gene3D" id="1.50.40.10">
    <property type="entry name" value="Mitochondrial carrier domain"/>
    <property type="match status" value="2"/>
</dbReference>
<evidence type="ECO:0000256" key="1">
    <source>
        <dbReference type="ARBA" id="ARBA00004141"/>
    </source>
</evidence>
<evidence type="ECO:0000256" key="2">
    <source>
        <dbReference type="ARBA" id="ARBA00006375"/>
    </source>
</evidence>
<feature type="repeat" description="Solcar" evidence="8">
    <location>
        <begin position="40"/>
        <end position="124"/>
    </location>
</feature>
<dbReference type="InterPro" id="IPR023395">
    <property type="entry name" value="MCP_dom_sf"/>
</dbReference>
<feature type="repeat" description="Solcar" evidence="8">
    <location>
        <begin position="225"/>
        <end position="312"/>
    </location>
</feature>
<sequence length="338" mass="36548">MAMAMAMATRGRRRRCGSPPKGSWKMVYVMEGTKKPTVASEAGSAAFAGATAGALVSLCLHPVDTVKTVLQAERGARSSLRDAVAQIVRVRGVRSLYSGLLPNLSTAMPISAIYTATYETVKRKLLPLVGSERAWMAHSLAGGCASIATSFVFTPSECIKARMQVGQFQTAPKALFHILKHEGITSLYGGWGAVLCRNIPHSMIKFFTYEQMKKYFARNGGRETPTALETLVCGGVAGSTAAFCTTPFDVVKTRIQTQALAKGVHPTVKATLLGIVREEGFFALYRGVKPRLIIYISQGAIFFASYEVLKAVATAFFLSDVMNKPGQRKFSKEKSIIV</sequence>
<dbReference type="AlphaFoldDB" id="A0A7S3UAJ1"/>
<evidence type="ECO:0000313" key="10">
    <source>
        <dbReference type="EMBL" id="CAE0607873.1"/>
    </source>
</evidence>
<evidence type="ECO:0000256" key="3">
    <source>
        <dbReference type="ARBA" id="ARBA00022448"/>
    </source>
</evidence>
<comment type="similarity">
    <text evidence="2 9">Belongs to the mitochondrial carrier (TC 2.A.29) family.</text>
</comment>
<keyword evidence="3 9" id="KW-0813">Transport</keyword>